<evidence type="ECO:0000256" key="1">
    <source>
        <dbReference type="SAM" id="SignalP"/>
    </source>
</evidence>
<dbReference type="AlphaFoldDB" id="A0A518ARG6"/>
<evidence type="ECO:0000313" key="3">
    <source>
        <dbReference type="Proteomes" id="UP000315750"/>
    </source>
</evidence>
<feature type="chain" id="PRO_5022240258" description="PEP-CTERM protein-sorting domain-containing protein" evidence="1">
    <location>
        <begin position="26"/>
        <end position="657"/>
    </location>
</feature>
<dbReference type="Proteomes" id="UP000315750">
    <property type="component" value="Chromosome"/>
</dbReference>
<feature type="signal peptide" evidence="1">
    <location>
        <begin position="1"/>
        <end position="25"/>
    </location>
</feature>
<dbReference type="PROSITE" id="PS00018">
    <property type="entry name" value="EF_HAND_1"/>
    <property type="match status" value="2"/>
</dbReference>
<evidence type="ECO:0008006" key="4">
    <source>
        <dbReference type="Google" id="ProtNLM"/>
    </source>
</evidence>
<dbReference type="InterPro" id="IPR018247">
    <property type="entry name" value="EF_Hand_1_Ca_BS"/>
</dbReference>
<proteinExistence type="predicted"/>
<gene>
    <name evidence="2" type="ORF">Pan181_35210</name>
</gene>
<dbReference type="Gene3D" id="1.10.1330.10">
    <property type="entry name" value="Dockerin domain"/>
    <property type="match status" value="1"/>
</dbReference>
<dbReference type="EMBL" id="CP036278">
    <property type="protein sequence ID" value="QDU57306.1"/>
    <property type="molecule type" value="Genomic_DNA"/>
</dbReference>
<dbReference type="OrthoDB" id="254829at2"/>
<keyword evidence="3" id="KW-1185">Reference proteome</keyword>
<accession>A0A518ARG6</accession>
<dbReference type="SUPFAM" id="SSF63825">
    <property type="entry name" value="YWTD domain"/>
    <property type="match status" value="1"/>
</dbReference>
<reference evidence="2 3" key="1">
    <citation type="submission" date="2019-02" db="EMBL/GenBank/DDBJ databases">
        <title>Deep-cultivation of Planctomycetes and their phenomic and genomic characterization uncovers novel biology.</title>
        <authorList>
            <person name="Wiegand S."/>
            <person name="Jogler M."/>
            <person name="Boedeker C."/>
            <person name="Pinto D."/>
            <person name="Vollmers J."/>
            <person name="Rivas-Marin E."/>
            <person name="Kohn T."/>
            <person name="Peeters S.H."/>
            <person name="Heuer A."/>
            <person name="Rast P."/>
            <person name="Oberbeckmann S."/>
            <person name="Bunk B."/>
            <person name="Jeske O."/>
            <person name="Meyerdierks A."/>
            <person name="Storesund J.E."/>
            <person name="Kallscheuer N."/>
            <person name="Luecker S."/>
            <person name="Lage O.M."/>
            <person name="Pohl T."/>
            <person name="Merkel B.J."/>
            <person name="Hornburger P."/>
            <person name="Mueller R.-W."/>
            <person name="Bruemmer F."/>
            <person name="Labrenz M."/>
            <person name="Spormann A.M."/>
            <person name="Op den Camp H."/>
            <person name="Overmann J."/>
            <person name="Amann R."/>
            <person name="Jetten M.S.M."/>
            <person name="Mascher T."/>
            <person name="Medema M.H."/>
            <person name="Devos D.P."/>
            <person name="Kaster A.-K."/>
            <person name="Ovreas L."/>
            <person name="Rohde M."/>
            <person name="Galperin M.Y."/>
            <person name="Jogler C."/>
        </authorList>
    </citation>
    <scope>NUCLEOTIDE SEQUENCE [LARGE SCALE GENOMIC DNA]</scope>
    <source>
        <strain evidence="2 3">Pan181</strain>
    </source>
</reference>
<dbReference type="InterPro" id="IPR036439">
    <property type="entry name" value="Dockerin_dom_sf"/>
</dbReference>
<dbReference type="SUPFAM" id="SSF63446">
    <property type="entry name" value="Type I dockerin domain"/>
    <property type="match status" value="1"/>
</dbReference>
<organism evidence="2 3">
    <name type="scientific">Aeoliella mucimassa</name>
    <dbReference type="NCBI Taxonomy" id="2527972"/>
    <lineage>
        <taxon>Bacteria</taxon>
        <taxon>Pseudomonadati</taxon>
        <taxon>Planctomycetota</taxon>
        <taxon>Planctomycetia</taxon>
        <taxon>Pirellulales</taxon>
        <taxon>Lacipirellulaceae</taxon>
        <taxon>Aeoliella</taxon>
    </lineage>
</organism>
<name>A0A518ARG6_9BACT</name>
<protein>
    <recommendedName>
        <fullName evidence="4">PEP-CTERM protein-sorting domain-containing protein</fullName>
    </recommendedName>
</protein>
<evidence type="ECO:0000313" key="2">
    <source>
        <dbReference type="EMBL" id="QDU57306.1"/>
    </source>
</evidence>
<keyword evidence="1" id="KW-0732">Signal</keyword>
<sequence precursor="true">MFAYSLYWRSIAFGLLCVIASSAVAEIDNLVVLVDSETATGGNAIAAFGYNPTDNSMFVSGFGAGGQMRKISGIDATPSAEVYVTETELQLYYRDGDPDRGVLTPLQSAIQLNPQAITSGSTTIPAYSFAVINDNGRTRVAGGSATDSAATKRFYQYNLEAVDFLQGEDGRDVYTTLATLEDMQIAANTTSQSSNQGRQGAWSGDGQSLYFADSSTNFGGIWKLDPISGDVTQLLIGDRDTNIEPAVRSIDGVDTIYISGASEVNDGGIDTFTYDGTTVGARTTTVSAATLQDFLELTGDDVADIRSMTSDTSGNIYFNSTDSSPDRRGIFRLDTEGRLSKVVSYAERDLAFTSDGLGGEDPNSNTLRMQTRTIEHPTAGTITQIMYAESSPLNLVAGVNAFEPGDFDRNGTLDSTDLSAFSDALTIRGQQIVDEDDYRYDLNGNLAVDWKDVKVLQQFADIPTGDTNFDGSLDFDDLDTLDQYYHTNGGVGAETWLAGDIASFVAGYPADAFDANIVNFADLTSFADSWIHLLGQTIDESDLTSRYTGQFLSDALIAFGFESSTLLGDYNGDGEVDLADYTVWRDSLGTTGSQLAADGYADGVVDLKDYQLWKTMFGSTSLSPESVTAVPEPASMVWLVALFAGLGVRRIASSIQS</sequence>
<dbReference type="RefSeq" id="WP_145248395.1">
    <property type="nucleotide sequence ID" value="NZ_CP036278.1"/>
</dbReference>
<dbReference type="GO" id="GO:0000272">
    <property type="term" value="P:polysaccharide catabolic process"/>
    <property type="evidence" value="ECO:0007669"/>
    <property type="project" value="InterPro"/>
</dbReference>
<dbReference type="KEGG" id="amuc:Pan181_35210"/>